<feature type="transmembrane region" description="Helical" evidence="6">
    <location>
        <begin position="222"/>
        <end position="247"/>
    </location>
</feature>
<organism evidence="8">
    <name type="scientific">hydrothermal vent metagenome</name>
    <dbReference type="NCBI Taxonomy" id="652676"/>
    <lineage>
        <taxon>unclassified sequences</taxon>
        <taxon>metagenomes</taxon>
        <taxon>ecological metagenomes</taxon>
    </lineage>
</organism>
<evidence type="ECO:0000313" key="8">
    <source>
        <dbReference type="EMBL" id="CUV02918.1"/>
    </source>
</evidence>
<dbReference type="InterPro" id="IPR050189">
    <property type="entry name" value="MFS_Efflux_Transporters"/>
</dbReference>
<dbReference type="GO" id="GO:0005886">
    <property type="term" value="C:plasma membrane"/>
    <property type="evidence" value="ECO:0007669"/>
    <property type="project" value="UniProtKB-SubCell"/>
</dbReference>
<feature type="transmembrane region" description="Helical" evidence="6">
    <location>
        <begin position="57"/>
        <end position="76"/>
    </location>
</feature>
<dbReference type="GO" id="GO:0022857">
    <property type="term" value="F:transmembrane transporter activity"/>
    <property type="evidence" value="ECO:0007669"/>
    <property type="project" value="InterPro"/>
</dbReference>
<name>A0A160VAD5_9ZZZZ</name>
<proteinExistence type="predicted"/>
<evidence type="ECO:0000256" key="1">
    <source>
        <dbReference type="ARBA" id="ARBA00004651"/>
    </source>
</evidence>
<evidence type="ECO:0000256" key="6">
    <source>
        <dbReference type="SAM" id="Phobius"/>
    </source>
</evidence>
<protein>
    <submittedName>
        <fullName evidence="8">Putative transporter</fullName>
    </submittedName>
</protein>
<keyword evidence="4 6" id="KW-1133">Transmembrane helix</keyword>
<keyword evidence="2" id="KW-1003">Cell membrane</keyword>
<dbReference type="Pfam" id="PF07690">
    <property type="entry name" value="MFS_1"/>
    <property type="match status" value="1"/>
</dbReference>
<dbReference type="InterPro" id="IPR036259">
    <property type="entry name" value="MFS_trans_sf"/>
</dbReference>
<evidence type="ECO:0000256" key="3">
    <source>
        <dbReference type="ARBA" id="ARBA00022692"/>
    </source>
</evidence>
<dbReference type="EMBL" id="FAXA01000332">
    <property type="protein sequence ID" value="CUV02918.1"/>
    <property type="molecule type" value="Genomic_DNA"/>
</dbReference>
<dbReference type="PROSITE" id="PS00216">
    <property type="entry name" value="SUGAR_TRANSPORT_1"/>
    <property type="match status" value="1"/>
</dbReference>
<keyword evidence="3 6" id="KW-0812">Transmembrane</keyword>
<dbReference type="InterPro" id="IPR005829">
    <property type="entry name" value="Sugar_transporter_CS"/>
</dbReference>
<sequence length="404" mass="42163">MTLCYYARMTPSRAQDSLPTMVLIVLSACFFLVMAVSLMMGPLLVDLADEFDTSLAVAGQFASANFIGWAIIAPLVGPISDSYGRRPIALTGLGLITLGLMVSAVSVNYEMMFAFRIVTGLGSGMLPPNSGGVVADLVPPRNRGKYFGRLIGTGIIGAALGAPAAAVLVQMGGWQGSFFAFGILAAVVWILAWKWYPGTRSRSSDSISLIGRYKQVTSKPTLWFLFSTNVAQRMVYFAMFSYLAAYLTEEYGLSTEETVLPLVLVGIGAIAGAFAGGIVAGRPSRLGTTMFCFLGGGIASVILFSAGLSEWLVIALALGVACFFSVSWPILTTRLTELAESSTATALGFWATSNQLGAIGGSAIGGLALGLGGFSMVGVVCLLAAIAAAAILGLKVPESPDFTR</sequence>
<accession>A0A160VAD5</accession>
<gene>
    <name evidence="8" type="ORF">MGWOODY_Clf682</name>
</gene>
<comment type="subcellular location">
    <subcellularLocation>
        <location evidence="1">Cell membrane</location>
        <topology evidence="1">Multi-pass membrane protein</topology>
    </subcellularLocation>
</comment>
<evidence type="ECO:0000259" key="7">
    <source>
        <dbReference type="PROSITE" id="PS50850"/>
    </source>
</evidence>
<feature type="transmembrane region" description="Helical" evidence="6">
    <location>
        <begin position="374"/>
        <end position="394"/>
    </location>
</feature>
<feature type="transmembrane region" description="Helical" evidence="6">
    <location>
        <begin position="311"/>
        <end position="331"/>
    </location>
</feature>
<dbReference type="SUPFAM" id="SSF103473">
    <property type="entry name" value="MFS general substrate transporter"/>
    <property type="match status" value="1"/>
</dbReference>
<reference evidence="8" key="1">
    <citation type="submission" date="2015-10" db="EMBL/GenBank/DDBJ databases">
        <authorList>
            <person name="Gilbert D.G."/>
        </authorList>
    </citation>
    <scope>NUCLEOTIDE SEQUENCE</scope>
</reference>
<evidence type="ECO:0000256" key="2">
    <source>
        <dbReference type="ARBA" id="ARBA00022475"/>
    </source>
</evidence>
<feature type="transmembrane region" description="Helical" evidence="6">
    <location>
        <begin position="178"/>
        <end position="196"/>
    </location>
</feature>
<feature type="transmembrane region" description="Helical" evidence="6">
    <location>
        <begin position="286"/>
        <end position="305"/>
    </location>
</feature>
<dbReference type="Gene3D" id="1.20.1250.20">
    <property type="entry name" value="MFS general substrate transporter like domains"/>
    <property type="match status" value="1"/>
</dbReference>
<evidence type="ECO:0000256" key="5">
    <source>
        <dbReference type="ARBA" id="ARBA00023136"/>
    </source>
</evidence>
<dbReference type="CDD" id="cd17324">
    <property type="entry name" value="MFS_NepI_like"/>
    <property type="match status" value="1"/>
</dbReference>
<feature type="transmembrane region" description="Helical" evidence="6">
    <location>
        <begin position="113"/>
        <end position="138"/>
    </location>
</feature>
<dbReference type="PANTHER" id="PTHR43124:SF3">
    <property type="entry name" value="CHLORAMPHENICOL EFFLUX PUMP RV0191"/>
    <property type="match status" value="1"/>
</dbReference>
<feature type="transmembrane region" description="Helical" evidence="6">
    <location>
        <begin position="259"/>
        <end position="279"/>
    </location>
</feature>
<evidence type="ECO:0000256" key="4">
    <source>
        <dbReference type="ARBA" id="ARBA00022989"/>
    </source>
</evidence>
<dbReference type="InterPro" id="IPR020846">
    <property type="entry name" value="MFS_dom"/>
</dbReference>
<keyword evidence="5 6" id="KW-0472">Membrane</keyword>
<dbReference type="InterPro" id="IPR011701">
    <property type="entry name" value="MFS"/>
</dbReference>
<feature type="transmembrane region" description="Helical" evidence="6">
    <location>
        <begin position="21"/>
        <end position="45"/>
    </location>
</feature>
<feature type="transmembrane region" description="Helical" evidence="6">
    <location>
        <begin position="150"/>
        <end position="172"/>
    </location>
</feature>
<dbReference type="PANTHER" id="PTHR43124">
    <property type="entry name" value="PURINE EFFLUX PUMP PBUE"/>
    <property type="match status" value="1"/>
</dbReference>
<feature type="transmembrane region" description="Helical" evidence="6">
    <location>
        <begin position="343"/>
        <end position="368"/>
    </location>
</feature>
<feature type="transmembrane region" description="Helical" evidence="6">
    <location>
        <begin position="88"/>
        <end position="107"/>
    </location>
</feature>
<dbReference type="PROSITE" id="PS50850">
    <property type="entry name" value="MFS"/>
    <property type="match status" value="1"/>
</dbReference>
<feature type="domain" description="Major facilitator superfamily (MFS) profile" evidence="7">
    <location>
        <begin position="21"/>
        <end position="396"/>
    </location>
</feature>
<dbReference type="AlphaFoldDB" id="A0A160VAD5"/>